<dbReference type="PANTHER" id="PTHR43591">
    <property type="entry name" value="METHYLTRANSFERASE"/>
    <property type="match status" value="1"/>
</dbReference>
<evidence type="ECO:0000256" key="1">
    <source>
        <dbReference type="SAM" id="MobiDB-lite"/>
    </source>
</evidence>
<feature type="region of interest" description="Disordered" evidence="1">
    <location>
        <begin position="24"/>
        <end position="56"/>
    </location>
</feature>
<reference evidence="3" key="2">
    <citation type="journal article" date="2018" name="Nat. Commun.">
        <title>Extreme sensitivity to ultraviolet light in the fungal pathogen causing white-nose syndrome of bats.</title>
        <authorList>
            <person name="Palmer J.M."/>
            <person name="Drees K.P."/>
            <person name="Foster J.T."/>
            <person name="Lindner D.L."/>
        </authorList>
    </citation>
    <scope>NUCLEOTIDE SEQUENCE [LARGE SCALE GENOMIC DNA]</scope>
    <source>
        <strain evidence="3">UAMH 10579</strain>
    </source>
</reference>
<dbReference type="InterPro" id="IPR029063">
    <property type="entry name" value="SAM-dependent_MTases_sf"/>
</dbReference>
<dbReference type="AlphaFoldDB" id="A0A1B8GKR9"/>
<evidence type="ECO:0000313" key="3">
    <source>
        <dbReference type="Proteomes" id="UP000091956"/>
    </source>
</evidence>
<dbReference type="Pfam" id="PF13489">
    <property type="entry name" value="Methyltransf_23"/>
    <property type="match status" value="1"/>
</dbReference>
<dbReference type="SUPFAM" id="SSF53335">
    <property type="entry name" value="S-adenosyl-L-methionine-dependent methyltransferases"/>
    <property type="match status" value="1"/>
</dbReference>
<dbReference type="STRING" id="342668.A0A1B8GKR9"/>
<sequence>MIPTTPPVEAPAAPSATIAAAPLTLGSAQLVPEQGSPTLEQPADSSPLPTQSDPNVEDVVEAEEVVEGGYYETDNDSGYSFEDTGSSTTSLADSVKQYRRENGRTYHSFREGVYALPNDEFEQERLDLQHHLFLLSFGEKLFLAPIKKQIHNCLDVGTGTGIWAVDFADEHPEAQVIGIDLSPIQPGFVPPNLKFIVDDAEDEWVISEKFDLIHVRMMVGSFLNWPQFFTRAYNQLHPGAYIELQDVTGLACDDTTFTYDPPSCRFAEWWKLVTEAFEKSGRDMDAAVQHKERMEAAGFVNVTVIDFKWPINTWPRNKKLKTIGMWSKENTLDALEALAMAPLTRVLKWTPEEVQMLLQGARQDIENEGIHAYWNIRAVYGQRPE</sequence>
<protein>
    <recommendedName>
        <fullName evidence="4">Methyltransferase domain-containing protein</fullName>
    </recommendedName>
</protein>
<organism evidence="2 3">
    <name type="scientific">Pseudogymnoascus verrucosus</name>
    <dbReference type="NCBI Taxonomy" id="342668"/>
    <lineage>
        <taxon>Eukaryota</taxon>
        <taxon>Fungi</taxon>
        <taxon>Dikarya</taxon>
        <taxon>Ascomycota</taxon>
        <taxon>Pezizomycotina</taxon>
        <taxon>Leotiomycetes</taxon>
        <taxon>Thelebolales</taxon>
        <taxon>Thelebolaceae</taxon>
        <taxon>Pseudogymnoascus</taxon>
    </lineage>
</organism>
<dbReference type="CDD" id="cd02440">
    <property type="entry name" value="AdoMet_MTases"/>
    <property type="match status" value="1"/>
</dbReference>
<reference evidence="2 3" key="1">
    <citation type="submission" date="2016-03" db="EMBL/GenBank/DDBJ databases">
        <title>Comparative genomics of Pseudogymnoascus destructans, the fungus causing white-nose syndrome of bats.</title>
        <authorList>
            <person name="Palmer J.M."/>
            <person name="Drees K.P."/>
            <person name="Foster J.T."/>
            <person name="Lindner D.L."/>
        </authorList>
    </citation>
    <scope>NUCLEOTIDE SEQUENCE [LARGE SCALE GENOMIC DNA]</scope>
    <source>
        <strain evidence="2 3">UAMH 10579</strain>
    </source>
</reference>
<gene>
    <name evidence="2" type="ORF">VE01_05629</name>
</gene>
<proteinExistence type="predicted"/>
<dbReference type="PANTHER" id="PTHR43591:SF31">
    <property type="entry name" value="LAEA-LIKE, PUTATIVE (AFU_ORTHOLOGUE AFUA_8G01930)-RELATED"/>
    <property type="match status" value="1"/>
</dbReference>
<accession>A0A1B8GKR9</accession>
<feature type="compositionally biased region" description="Polar residues" evidence="1">
    <location>
        <begin position="35"/>
        <end position="54"/>
    </location>
</feature>
<dbReference type="EMBL" id="KV460228">
    <property type="protein sequence ID" value="OBT96378.2"/>
    <property type="molecule type" value="Genomic_DNA"/>
</dbReference>
<evidence type="ECO:0008006" key="4">
    <source>
        <dbReference type="Google" id="ProtNLM"/>
    </source>
</evidence>
<dbReference type="GeneID" id="28839015"/>
<keyword evidence="3" id="KW-1185">Reference proteome</keyword>
<name>A0A1B8GKR9_9PEZI</name>
<dbReference type="RefSeq" id="XP_059319682.1">
    <property type="nucleotide sequence ID" value="XM_059463718.1"/>
</dbReference>
<dbReference type="Gene3D" id="3.40.50.150">
    <property type="entry name" value="Vaccinia Virus protein VP39"/>
    <property type="match status" value="1"/>
</dbReference>
<dbReference type="Proteomes" id="UP000091956">
    <property type="component" value="Unassembled WGS sequence"/>
</dbReference>
<dbReference type="GO" id="GO:0008168">
    <property type="term" value="F:methyltransferase activity"/>
    <property type="evidence" value="ECO:0007669"/>
    <property type="project" value="TreeGrafter"/>
</dbReference>
<evidence type="ECO:0000313" key="2">
    <source>
        <dbReference type="EMBL" id="OBT96378.2"/>
    </source>
</evidence>